<comment type="caution">
    <text evidence="1">The sequence shown here is derived from an EMBL/GenBank/DDBJ whole genome shotgun (WGS) entry which is preliminary data.</text>
</comment>
<evidence type="ECO:0000313" key="2">
    <source>
        <dbReference type="Proteomes" id="UP001208131"/>
    </source>
</evidence>
<name>A0AAE3LI05_9FIRM</name>
<dbReference type="EMBL" id="JAOQJZ010000010">
    <property type="protein sequence ID" value="MCU6706318.1"/>
    <property type="molecule type" value="Genomic_DNA"/>
</dbReference>
<reference evidence="1 2" key="1">
    <citation type="journal article" date="2021" name="ISME Commun">
        <title>Automated analysis of genomic sequences facilitates high-throughput and comprehensive description of bacteria.</title>
        <authorList>
            <person name="Hitch T.C.A."/>
        </authorList>
    </citation>
    <scope>NUCLEOTIDE SEQUENCE [LARGE SCALE GENOMIC DNA]</scope>
    <source>
        <strain evidence="1 2">Sanger_31</strain>
    </source>
</reference>
<proteinExistence type="predicted"/>
<keyword evidence="2" id="KW-1185">Reference proteome</keyword>
<dbReference type="AlphaFoldDB" id="A0AAE3LI05"/>
<sequence>MTLWDKFFESGRIEDYLTYAAHRKEDTDNADLYGTDTEGK</sequence>
<dbReference type="Proteomes" id="UP001208131">
    <property type="component" value="Unassembled WGS sequence"/>
</dbReference>
<evidence type="ECO:0000313" key="1">
    <source>
        <dbReference type="EMBL" id="MCU6706318.1"/>
    </source>
</evidence>
<accession>A0AAE3LI05</accession>
<protein>
    <submittedName>
        <fullName evidence="1">Uncharacterized protein</fullName>
    </submittedName>
</protein>
<dbReference type="RefSeq" id="WP_022287805.1">
    <property type="nucleotide sequence ID" value="NZ_JAOQJZ010000010.1"/>
</dbReference>
<organism evidence="1 2">
    <name type="scientific">Hominimerdicola aceti</name>
    <dbReference type="NCBI Taxonomy" id="2981726"/>
    <lineage>
        <taxon>Bacteria</taxon>
        <taxon>Bacillati</taxon>
        <taxon>Bacillota</taxon>
        <taxon>Clostridia</taxon>
        <taxon>Eubacteriales</taxon>
        <taxon>Oscillospiraceae</taxon>
        <taxon>Hominimerdicola</taxon>
    </lineage>
</organism>
<gene>
    <name evidence="1" type="ORF">OCV57_10345</name>
</gene>